<dbReference type="RefSeq" id="WP_231442572.1">
    <property type="nucleotide sequence ID" value="NZ_JAJOMB010000007.1"/>
</dbReference>
<evidence type="ECO:0000259" key="1">
    <source>
        <dbReference type="Pfam" id="PF09983"/>
    </source>
</evidence>
<dbReference type="PIRSF" id="PIRSF028408">
    <property type="entry name" value="UCP028408"/>
    <property type="match status" value="1"/>
</dbReference>
<name>A0A9X1NEQ6_9ACTN</name>
<proteinExistence type="predicted"/>
<dbReference type="InterPro" id="IPR014544">
    <property type="entry name" value="UCP028408"/>
</dbReference>
<dbReference type="Pfam" id="PF09983">
    <property type="entry name" value="JetD_C"/>
    <property type="match status" value="1"/>
</dbReference>
<evidence type="ECO:0000313" key="4">
    <source>
        <dbReference type="Proteomes" id="UP001138997"/>
    </source>
</evidence>
<dbReference type="Pfam" id="PF11795">
    <property type="entry name" value="DUF3322"/>
    <property type="match status" value="1"/>
</dbReference>
<comment type="caution">
    <text evidence="3">The sequence shown here is derived from an EMBL/GenBank/DDBJ whole genome shotgun (WGS) entry which is preliminary data.</text>
</comment>
<protein>
    <submittedName>
        <fullName evidence="3">DUF2220 family protein</fullName>
    </submittedName>
</protein>
<dbReference type="InterPro" id="IPR024537">
    <property type="entry name" value="DUF3322"/>
</dbReference>
<dbReference type="AlphaFoldDB" id="A0A9X1NEQ6"/>
<dbReference type="Proteomes" id="UP001138997">
    <property type="component" value="Unassembled WGS sequence"/>
</dbReference>
<gene>
    <name evidence="3" type="ORF">LR394_15970</name>
</gene>
<evidence type="ECO:0000313" key="3">
    <source>
        <dbReference type="EMBL" id="MCD5312406.1"/>
    </source>
</evidence>
<sequence length="393" mass="44050">MRTLSLPRGTRWATSDDVLSLLRRRWSAGTDLSELALGEAWEPLVIGLRPPSAAQYANDFDAVQAWAGRWRARLPAGLRVEWQAVGGRRSGVVQLPVRVVVESRGDLWRLLQVAQQVHVFENILDDVGSRLPDARDWVSRHPQRVLAEAAHWPSFIAVVNWIRDAMPADAWVRQVDVPGVDTKFVEVHRETLAALLEVCLPPERLHTGNSFAQRYGFAVKPAYARVRRPDGTALLPGVSEMTVRVSELDALDLPGHVFVVENEVTYHAFPPAPNALLFLGAGYGVSRLIAVNWLADRPVTYWGDLDTHGFVMLDRLRARFPQVRSMLMDRATLLEHEAHWGVEDSPVNVDLEHLSVDEAALYVDLVEDRYAVGLRLEQERIRFGRVLAATALG</sequence>
<evidence type="ECO:0000259" key="2">
    <source>
        <dbReference type="Pfam" id="PF11795"/>
    </source>
</evidence>
<accession>A0A9X1NEQ6</accession>
<reference evidence="3" key="1">
    <citation type="submission" date="2021-11" db="EMBL/GenBank/DDBJ databases">
        <title>Streptomyces corallinus and Kineosporia corallina sp. nov., two new coral-derived marine actinobacteria.</title>
        <authorList>
            <person name="Buangrab K."/>
            <person name="Sutthacheep M."/>
            <person name="Yeemin T."/>
            <person name="Harunari E."/>
            <person name="Igarashi Y."/>
            <person name="Sripreechasak P."/>
            <person name="Kanchanasin P."/>
            <person name="Tanasupawat S."/>
            <person name="Phongsopitanun W."/>
        </authorList>
    </citation>
    <scope>NUCLEOTIDE SEQUENCE</scope>
    <source>
        <strain evidence="3">JCM 31032</strain>
    </source>
</reference>
<dbReference type="InterPro" id="IPR024534">
    <property type="entry name" value="JetD_C"/>
</dbReference>
<feature type="domain" description="DUF3322" evidence="2">
    <location>
        <begin position="16"/>
        <end position="196"/>
    </location>
</feature>
<organism evidence="3 4">
    <name type="scientific">Kineosporia babensis</name>
    <dbReference type="NCBI Taxonomy" id="499548"/>
    <lineage>
        <taxon>Bacteria</taxon>
        <taxon>Bacillati</taxon>
        <taxon>Actinomycetota</taxon>
        <taxon>Actinomycetes</taxon>
        <taxon>Kineosporiales</taxon>
        <taxon>Kineosporiaceae</taxon>
        <taxon>Kineosporia</taxon>
    </lineage>
</organism>
<feature type="domain" description="Wadjet protein JetD C-terminal" evidence="1">
    <location>
        <begin position="216"/>
        <end position="387"/>
    </location>
</feature>
<dbReference type="EMBL" id="JAJOMB010000007">
    <property type="protein sequence ID" value="MCD5312406.1"/>
    <property type="molecule type" value="Genomic_DNA"/>
</dbReference>
<keyword evidence="4" id="KW-1185">Reference proteome</keyword>